<keyword evidence="2" id="KW-0560">Oxidoreductase</keyword>
<dbReference type="PANTHER" id="PTHR43477">
    <property type="entry name" value="DIHYDROANTICAPSIN 7-DEHYDROGENASE"/>
    <property type="match status" value="1"/>
</dbReference>
<dbReference type="EMBL" id="CP009920">
    <property type="protein sequence ID" value="AJI24572.1"/>
    <property type="molecule type" value="Genomic_DNA"/>
</dbReference>
<dbReference type="GO" id="GO:0016491">
    <property type="term" value="F:oxidoreductase activity"/>
    <property type="evidence" value="ECO:0007669"/>
    <property type="project" value="UniProtKB-KW"/>
</dbReference>
<evidence type="ECO:0000313" key="4">
    <source>
        <dbReference type="Proteomes" id="UP000031829"/>
    </source>
</evidence>
<sequence length="239" mass="25206">MSSLKGKRVVVLGGTSGIGLAAAKAFLDESAQVIIASRSASKLSDAKVKIGGNAEGYEIDFRSEEKVADFFKKVGKFDHLVVTAGEGAMGHFSELPVATVREAFDSKFWGQYISVRAALPYLNNESSITLTSGVYGVRPPQGATTLASINSAIDGLVRGLSVDLAPIRVNVVSPGIVDTPLYGGMSEDQRQVMYHGIAKQLPVGRVAQPKDIAETYVYLAKNGFTTGTSVLIDGGAHLI</sequence>
<dbReference type="InterPro" id="IPR051122">
    <property type="entry name" value="SDR_DHRS6-like"/>
</dbReference>
<dbReference type="AlphaFoldDB" id="A0A0B6ATU8"/>
<evidence type="ECO:0000256" key="2">
    <source>
        <dbReference type="ARBA" id="ARBA00023002"/>
    </source>
</evidence>
<dbReference type="Proteomes" id="UP000031829">
    <property type="component" value="Chromosome"/>
</dbReference>
<dbReference type="KEGG" id="bmeg:BG04_4881"/>
<dbReference type="Gene3D" id="3.40.50.720">
    <property type="entry name" value="NAD(P)-binding Rossmann-like Domain"/>
    <property type="match status" value="1"/>
</dbReference>
<dbReference type="SUPFAM" id="SSF51735">
    <property type="entry name" value="NAD(P)-binding Rossmann-fold domains"/>
    <property type="match status" value="1"/>
</dbReference>
<reference evidence="3 4" key="1">
    <citation type="journal article" date="2015" name="Genome Announc.">
        <title>Complete genome sequences for 35 biothreat assay-relevant bacillus species.</title>
        <authorList>
            <person name="Johnson S.L."/>
            <person name="Daligault H.E."/>
            <person name="Davenport K.W."/>
            <person name="Jaissle J."/>
            <person name="Frey K.G."/>
            <person name="Ladner J.T."/>
            <person name="Broomall S.M."/>
            <person name="Bishop-Lilly K.A."/>
            <person name="Bruce D.C."/>
            <person name="Gibbons H.S."/>
            <person name="Coyne S.R."/>
            <person name="Lo C.C."/>
            <person name="Meincke L."/>
            <person name="Munk A.C."/>
            <person name="Koroleva G.I."/>
            <person name="Rosenzweig C.N."/>
            <person name="Palacios G.F."/>
            <person name="Redden C.L."/>
            <person name="Minogue T.D."/>
            <person name="Chain P.S."/>
        </authorList>
    </citation>
    <scope>NUCLEOTIDE SEQUENCE [LARGE SCALE GENOMIC DNA]</scope>
    <source>
        <strain evidence="4">ATCC 14581 / DSM 32 / JCM 2506 / NBRC 15308 / NCIMB 9376 / NCTC 10342 / NRRL B-14308 / VKM B-512</strain>
    </source>
</reference>
<comment type="similarity">
    <text evidence="1">Belongs to the short-chain dehydrogenases/reductases (SDR) family.</text>
</comment>
<dbReference type="PRINTS" id="PR00081">
    <property type="entry name" value="GDHRDH"/>
</dbReference>
<name>A0A0B6ATU8_PRIM2</name>
<dbReference type="HOGENOM" id="CLU_010194_1_2_9"/>
<dbReference type="RefSeq" id="WP_171777206.1">
    <property type="nucleotide sequence ID" value="NZ_BCVB01000016.1"/>
</dbReference>
<dbReference type="GeneID" id="93642862"/>
<protein>
    <submittedName>
        <fullName evidence="3">Short chain dehydrogenase family protein</fullName>
    </submittedName>
</protein>
<evidence type="ECO:0000313" key="3">
    <source>
        <dbReference type="EMBL" id="AJI24572.1"/>
    </source>
</evidence>
<proteinExistence type="inferred from homology"/>
<dbReference type="Pfam" id="PF13561">
    <property type="entry name" value="adh_short_C2"/>
    <property type="match status" value="1"/>
</dbReference>
<dbReference type="InterPro" id="IPR002347">
    <property type="entry name" value="SDR_fam"/>
</dbReference>
<gene>
    <name evidence="3" type="ORF">BG04_4881</name>
</gene>
<dbReference type="CDD" id="cd11731">
    <property type="entry name" value="Lin1944_like_SDR_c"/>
    <property type="match status" value="1"/>
</dbReference>
<dbReference type="NCBIfam" id="NF005449">
    <property type="entry name" value="PRK07041.1"/>
    <property type="match status" value="1"/>
</dbReference>
<organism evidence="3 4">
    <name type="scientific">Priestia megaterium (strain ATCC 14581 / DSM 32 / CCUG 1817 / JCM 2506 / NBRC 15308 / NCIMB 9376 / NCTC 10342 / NRRL B-14308 / VKM B-512 / Ford 19)</name>
    <name type="common">Bacillus megaterium</name>
    <dbReference type="NCBI Taxonomy" id="1348623"/>
    <lineage>
        <taxon>Bacteria</taxon>
        <taxon>Bacillati</taxon>
        <taxon>Bacillota</taxon>
        <taxon>Bacilli</taxon>
        <taxon>Bacillales</taxon>
        <taxon>Bacillaceae</taxon>
        <taxon>Priestia</taxon>
    </lineage>
</organism>
<evidence type="ECO:0000256" key="1">
    <source>
        <dbReference type="ARBA" id="ARBA00006484"/>
    </source>
</evidence>
<dbReference type="InterPro" id="IPR036291">
    <property type="entry name" value="NAD(P)-bd_dom_sf"/>
</dbReference>
<dbReference type="PANTHER" id="PTHR43477:SF1">
    <property type="entry name" value="DIHYDROANTICAPSIN 7-DEHYDROGENASE"/>
    <property type="match status" value="1"/>
</dbReference>
<accession>A0A0B6ATU8</accession>